<dbReference type="InterPro" id="IPR015807">
    <property type="entry name" value="His-tRNA-ligase"/>
</dbReference>
<evidence type="ECO:0000256" key="2">
    <source>
        <dbReference type="ARBA" id="ARBA00022490"/>
    </source>
</evidence>
<dbReference type="InterPro" id="IPR004516">
    <property type="entry name" value="HisRS/HisZ"/>
</dbReference>
<dbReference type="HAMAP" id="MF_00127">
    <property type="entry name" value="His_tRNA_synth"/>
    <property type="match status" value="1"/>
</dbReference>
<dbReference type="Gene3D" id="3.30.930.10">
    <property type="entry name" value="Bira Bifunctional Protein, Domain 2"/>
    <property type="match status" value="1"/>
</dbReference>
<evidence type="ECO:0000256" key="9">
    <source>
        <dbReference type="HAMAP-Rule" id="MF_00127"/>
    </source>
</evidence>
<dbReference type="InterPro" id="IPR006195">
    <property type="entry name" value="aa-tRNA-synth_II"/>
</dbReference>
<protein>
    <recommendedName>
        <fullName evidence="9">Histidine--tRNA ligase</fullName>
        <ecNumber evidence="9">6.1.1.21</ecNumber>
    </recommendedName>
    <alternativeName>
        <fullName evidence="9">Histidyl-tRNA synthetase</fullName>
        <shortName evidence="9">HisRS</shortName>
    </alternativeName>
</protein>
<accession>A0A9D1H6Q7</accession>
<gene>
    <name evidence="9" type="primary">hisS</name>
    <name evidence="12" type="ORF">IAC43_00300</name>
</gene>
<dbReference type="Proteomes" id="UP000824160">
    <property type="component" value="Unassembled WGS sequence"/>
</dbReference>
<sequence length="447" mass="49123">MALEIKSIKGTADVLPSESYKWQFVERLFLDTARLYGFGEIRIPTFEDKRLFIRSVGDTTDVVQKEMYTFTDQGGRELALRPEGTAGVNRAVIESGLINGALPVKLSYALSCFRAEKPQAGRMREFHQLGMELFGSTSPSADAEVIAFVNNFFGLLGVQNISLEINSIGCPTCRKEYHAALRAYFESRKEQLCETCLGRLEKNPLRILDCKNPECHEIAKDAPVVLDYLCDDCKAHFEGLKKRLDALNICYTVNPRIVRGLDYYVRTVFEFVSSDLGAQSTVCGGGRYDGLLGSLGGADQPGIGYGMGIERLLMVLEAQGIEIPAPDPCDLYIGSIGEDAAVRALALVSSLREEGFSAECDIVGRSVRAQMKYADKIGARYSMILGDNELAENQAKLKNMQTGETVDISLDENALAQFFYNAGIDDLTESLKGTLVEALEGMSPVQL</sequence>
<dbReference type="EC" id="6.1.1.21" evidence="9"/>
<dbReference type="CDD" id="cd00859">
    <property type="entry name" value="HisRS_anticodon"/>
    <property type="match status" value="1"/>
</dbReference>
<dbReference type="PROSITE" id="PS50862">
    <property type="entry name" value="AA_TRNA_LIGASE_II"/>
    <property type="match status" value="1"/>
</dbReference>
<dbReference type="PIRSF" id="PIRSF001549">
    <property type="entry name" value="His-tRNA_synth"/>
    <property type="match status" value="1"/>
</dbReference>
<dbReference type="Pfam" id="PF13393">
    <property type="entry name" value="tRNA-synt_His"/>
    <property type="match status" value="1"/>
</dbReference>
<organism evidence="12 13">
    <name type="scientific">Candidatus Faecivivens stercoripullorum</name>
    <dbReference type="NCBI Taxonomy" id="2840805"/>
    <lineage>
        <taxon>Bacteria</taxon>
        <taxon>Bacillati</taxon>
        <taxon>Bacillota</taxon>
        <taxon>Clostridia</taxon>
        <taxon>Eubacteriales</taxon>
        <taxon>Oscillospiraceae</taxon>
        <taxon>Oscillospiraceae incertae sedis</taxon>
        <taxon>Candidatus Faecivivens</taxon>
    </lineage>
</organism>
<dbReference type="SUPFAM" id="SSF55681">
    <property type="entry name" value="Class II aaRS and biotin synthetases"/>
    <property type="match status" value="1"/>
</dbReference>
<proteinExistence type="inferred from homology"/>
<comment type="subcellular location">
    <subcellularLocation>
        <location evidence="9">Cytoplasm</location>
    </subcellularLocation>
</comment>
<dbReference type="AlphaFoldDB" id="A0A9D1H6Q7"/>
<feature type="domain" description="Aminoacyl-transfer RNA synthetases class-II family profile" evidence="11">
    <location>
        <begin position="23"/>
        <end position="324"/>
    </location>
</feature>
<dbReference type="InterPro" id="IPR036621">
    <property type="entry name" value="Anticodon-bd_dom_sf"/>
</dbReference>
<comment type="caution">
    <text evidence="12">The sequence shown here is derived from an EMBL/GenBank/DDBJ whole genome shotgun (WGS) entry which is preliminary data.</text>
</comment>
<comment type="similarity">
    <text evidence="1 9">Belongs to the class-II aminoacyl-tRNA synthetase family.</text>
</comment>
<feature type="binding site" evidence="10">
    <location>
        <begin position="263"/>
        <end position="264"/>
    </location>
    <ligand>
        <name>L-histidine</name>
        <dbReference type="ChEBI" id="CHEBI:57595"/>
    </ligand>
</feature>
<evidence type="ECO:0000256" key="3">
    <source>
        <dbReference type="ARBA" id="ARBA00022598"/>
    </source>
</evidence>
<evidence type="ECO:0000256" key="5">
    <source>
        <dbReference type="ARBA" id="ARBA00022840"/>
    </source>
</evidence>
<reference evidence="12" key="2">
    <citation type="journal article" date="2021" name="PeerJ">
        <title>Extensive microbial diversity within the chicken gut microbiome revealed by metagenomics and culture.</title>
        <authorList>
            <person name="Gilroy R."/>
            <person name="Ravi A."/>
            <person name="Getino M."/>
            <person name="Pursley I."/>
            <person name="Horton D.L."/>
            <person name="Alikhan N.F."/>
            <person name="Baker D."/>
            <person name="Gharbi K."/>
            <person name="Hall N."/>
            <person name="Watson M."/>
            <person name="Adriaenssens E.M."/>
            <person name="Foster-Nyarko E."/>
            <person name="Jarju S."/>
            <person name="Secka A."/>
            <person name="Antonio M."/>
            <person name="Oren A."/>
            <person name="Chaudhuri R.R."/>
            <person name="La Ragione R."/>
            <person name="Hildebrand F."/>
            <person name="Pallen M.J."/>
        </authorList>
    </citation>
    <scope>NUCLEOTIDE SEQUENCE</scope>
    <source>
        <strain evidence="12">ChiBcec7-5410</strain>
    </source>
</reference>
<dbReference type="GO" id="GO:0004821">
    <property type="term" value="F:histidine-tRNA ligase activity"/>
    <property type="evidence" value="ECO:0007669"/>
    <property type="project" value="UniProtKB-UniRule"/>
</dbReference>
<keyword evidence="5 9" id="KW-0067">ATP-binding</keyword>
<keyword evidence="7 9" id="KW-0030">Aminoacyl-tRNA synthetase</keyword>
<dbReference type="GO" id="GO:0005737">
    <property type="term" value="C:cytoplasm"/>
    <property type="evidence" value="ECO:0007669"/>
    <property type="project" value="UniProtKB-SubCell"/>
</dbReference>
<evidence type="ECO:0000256" key="1">
    <source>
        <dbReference type="ARBA" id="ARBA00008226"/>
    </source>
</evidence>
<name>A0A9D1H6Q7_9FIRM</name>
<evidence type="ECO:0000313" key="12">
    <source>
        <dbReference type="EMBL" id="HIT93604.1"/>
    </source>
</evidence>
<feature type="binding site" evidence="10">
    <location>
        <position position="128"/>
    </location>
    <ligand>
        <name>L-histidine</name>
        <dbReference type="ChEBI" id="CHEBI:57595"/>
    </ligand>
</feature>
<evidence type="ECO:0000259" key="11">
    <source>
        <dbReference type="PROSITE" id="PS50862"/>
    </source>
</evidence>
<dbReference type="NCBIfam" id="TIGR00442">
    <property type="entry name" value="hisS"/>
    <property type="match status" value="1"/>
</dbReference>
<keyword evidence="6 9" id="KW-0648">Protein biosynthesis</keyword>
<dbReference type="SUPFAM" id="SSF52954">
    <property type="entry name" value="Class II aaRS ABD-related"/>
    <property type="match status" value="1"/>
</dbReference>
<evidence type="ECO:0000256" key="7">
    <source>
        <dbReference type="ARBA" id="ARBA00023146"/>
    </source>
</evidence>
<comment type="catalytic activity">
    <reaction evidence="8 9">
        <text>tRNA(His) + L-histidine + ATP = L-histidyl-tRNA(His) + AMP + diphosphate + H(+)</text>
        <dbReference type="Rhea" id="RHEA:17313"/>
        <dbReference type="Rhea" id="RHEA-COMP:9665"/>
        <dbReference type="Rhea" id="RHEA-COMP:9689"/>
        <dbReference type="ChEBI" id="CHEBI:15378"/>
        <dbReference type="ChEBI" id="CHEBI:30616"/>
        <dbReference type="ChEBI" id="CHEBI:33019"/>
        <dbReference type="ChEBI" id="CHEBI:57595"/>
        <dbReference type="ChEBI" id="CHEBI:78442"/>
        <dbReference type="ChEBI" id="CHEBI:78527"/>
        <dbReference type="ChEBI" id="CHEBI:456215"/>
        <dbReference type="EC" id="6.1.1.21"/>
    </reaction>
</comment>
<dbReference type="EMBL" id="DVLW01000010">
    <property type="protein sequence ID" value="HIT93604.1"/>
    <property type="molecule type" value="Genomic_DNA"/>
</dbReference>
<comment type="subunit">
    <text evidence="9">Homodimer.</text>
</comment>
<evidence type="ECO:0000256" key="4">
    <source>
        <dbReference type="ARBA" id="ARBA00022741"/>
    </source>
</evidence>
<dbReference type="PANTHER" id="PTHR43707:SF1">
    <property type="entry name" value="HISTIDINE--TRNA LIGASE, MITOCHONDRIAL-RELATED"/>
    <property type="match status" value="1"/>
</dbReference>
<dbReference type="InterPro" id="IPR004154">
    <property type="entry name" value="Anticodon-bd"/>
</dbReference>
<keyword evidence="2 9" id="KW-0963">Cytoplasm</keyword>
<feature type="binding site" evidence="10">
    <location>
        <position position="114"/>
    </location>
    <ligand>
        <name>L-histidine</name>
        <dbReference type="ChEBI" id="CHEBI:57595"/>
    </ligand>
</feature>
<dbReference type="CDD" id="cd00773">
    <property type="entry name" value="HisRS-like_core"/>
    <property type="match status" value="1"/>
</dbReference>
<dbReference type="Gene3D" id="3.40.50.800">
    <property type="entry name" value="Anticodon-binding domain"/>
    <property type="match status" value="1"/>
</dbReference>
<reference evidence="12" key="1">
    <citation type="submission" date="2020-10" db="EMBL/GenBank/DDBJ databases">
        <authorList>
            <person name="Gilroy R."/>
        </authorList>
    </citation>
    <scope>NUCLEOTIDE SEQUENCE</scope>
    <source>
        <strain evidence="12">ChiBcec7-5410</strain>
    </source>
</reference>
<dbReference type="InterPro" id="IPR041715">
    <property type="entry name" value="HisRS-like_core"/>
</dbReference>
<evidence type="ECO:0000256" key="6">
    <source>
        <dbReference type="ARBA" id="ARBA00022917"/>
    </source>
</evidence>
<dbReference type="GO" id="GO:0016740">
    <property type="term" value="F:transferase activity"/>
    <property type="evidence" value="ECO:0007669"/>
    <property type="project" value="UniProtKB-ARBA"/>
</dbReference>
<keyword evidence="3 9" id="KW-0436">Ligase</keyword>
<evidence type="ECO:0000256" key="8">
    <source>
        <dbReference type="ARBA" id="ARBA00047639"/>
    </source>
</evidence>
<dbReference type="GO" id="GO:0005524">
    <property type="term" value="F:ATP binding"/>
    <property type="evidence" value="ECO:0007669"/>
    <property type="project" value="UniProtKB-UniRule"/>
</dbReference>
<feature type="binding site" evidence="10">
    <location>
        <position position="132"/>
    </location>
    <ligand>
        <name>L-histidine</name>
        <dbReference type="ChEBI" id="CHEBI:57595"/>
    </ligand>
</feature>
<feature type="binding site" evidence="10">
    <location>
        <begin position="83"/>
        <end position="85"/>
    </location>
    <ligand>
        <name>L-histidine</name>
        <dbReference type="ChEBI" id="CHEBI:57595"/>
    </ligand>
</feature>
<dbReference type="GO" id="GO:0006427">
    <property type="term" value="P:histidyl-tRNA aminoacylation"/>
    <property type="evidence" value="ECO:0007669"/>
    <property type="project" value="UniProtKB-UniRule"/>
</dbReference>
<dbReference type="GO" id="GO:0140096">
    <property type="term" value="F:catalytic activity, acting on a protein"/>
    <property type="evidence" value="ECO:0007669"/>
    <property type="project" value="UniProtKB-ARBA"/>
</dbReference>
<dbReference type="InterPro" id="IPR045864">
    <property type="entry name" value="aa-tRNA-synth_II/BPL/LPL"/>
</dbReference>
<feature type="binding site" evidence="10">
    <location>
        <position position="259"/>
    </location>
    <ligand>
        <name>L-histidine</name>
        <dbReference type="ChEBI" id="CHEBI:57595"/>
    </ligand>
</feature>
<dbReference type="Pfam" id="PF03129">
    <property type="entry name" value="HGTP_anticodon"/>
    <property type="match status" value="1"/>
</dbReference>
<evidence type="ECO:0000256" key="10">
    <source>
        <dbReference type="PIRSR" id="PIRSR001549-1"/>
    </source>
</evidence>
<dbReference type="PANTHER" id="PTHR43707">
    <property type="entry name" value="HISTIDYL-TRNA SYNTHETASE"/>
    <property type="match status" value="1"/>
</dbReference>
<keyword evidence="4 9" id="KW-0547">Nucleotide-binding</keyword>
<evidence type="ECO:0000313" key="13">
    <source>
        <dbReference type="Proteomes" id="UP000824160"/>
    </source>
</evidence>
<dbReference type="InterPro" id="IPR033656">
    <property type="entry name" value="HisRS_anticodon"/>
</dbReference>